<evidence type="ECO:0000313" key="21">
    <source>
        <dbReference type="Proteomes" id="UP000266482"/>
    </source>
</evidence>
<dbReference type="InterPro" id="IPR008595">
    <property type="entry name" value="DegS"/>
</dbReference>
<name>A0A3A1UXN0_9BACL</name>
<dbReference type="SMART" id="SM00387">
    <property type="entry name" value="HATPase_c"/>
    <property type="match status" value="1"/>
</dbReference>
<dbReference type="AlphaFoldDB" id="A0A3A1UXN0"/>
<dbReference type="GO" id="GO:0046872">
    <property type="term" value="F:metal ion binding"/>
    <property type="evidence" value="ECO:0007669"/>
    <property type="project" value="UniProtKB-KW"/>
</dbReference>
<dbReference type="InterPro" id="IPR003594">
    <property type="entry name" value="HATPase_dom"/>
</dbReference>
<organism evidence="20 21">
    <name type="scientific">Paenibacillus nanensis</name>
    <dbReference type="NCBI Taxonomy" id="393251"/>
    <lineage>
        <taxon>Bacteria</taxon>
        <taxon>Bacillati</taxon>
        <taxon>Bacillota</taxon>
        <taxon>Bacilli</taxon>
        <taxon>Bacillales</taxon>
        <taxon>Paenibacillaceae</taxon>
        <taxon>Paenibacillus</taxon>
    </lineage>
</organism>
<dbReference type="SUPFAM" id="SSF55874">
    <property type="entry name" value="ATPase domain of HSP90 chaperone/DNA topoisomerase II/histidine kinase"/>
    <property type="match status" value="1"/>
</dbReference>
<dbReference type="Pfam" id="PF07730">
    <property type="entry name" value="HisKA_3"/>
    <property type="match status" value="1"/>
</dbReference>
<keyword evidence="6" id="KW-0004">4Fe-4S</keyword>
<evidence type="ECO:0000256" key="11">
    <source>
        <dbReference type="ARBA" id="ARBA00022777"/>
    </source>
</evidence>
<dbReference type="GO" id="GO:0046983">
    <property type="term" value="F:protein dimerization activity"/>
    <property type="evidence" value="ECO:0007669"/>
    <property type="project" value="InterPro"/>
</dbReference>
<evidence type="ECO:0000256" key="14">
    <source>
        <dbReference type="ARBA" id="ARBA00023012"/>
    </source>
</evidence>
<dbReference type="Proteomes" id="UP000266482">
    <property type="component" value="Unassembled WGS sequence"/>
</dbReference>
<dbReference type="Gene3D" id="3.30.565.10">
    <property type="entry name" value="Histidine kinase-like ATPase, C-terminal domain"/>
    <property type="match status" value="1"/>
</dbReference>
<dbReference type="InterPro" id="IPR005467">
    <property type="entry name" value="His_kinase_dom"/>
</dbReference>
<comment type="cofactor">
    <cofactor evidence="2">
        <name>[4Fe-4S] cluster</name>
        <dbReference type="ChEBI" id="CHEBI:49883"/>
    </cofactor>
</comment>
<keyword evidence="10" id="KW-0547">Nucleotide-binding</keyword>
<dbReference type="InterPro" id="IPR016381">
    <property type="entry name" value="Sig_transdc_His_kinase_DegS"/>
</dbReference>
<dbReference type="GO" id="GO:0005524">
    <property type="term" value="F:ATP binding"/>
    <property type="evidence" value="ECO:0007669"/>
    <property type="project" value="UniProtKB-KW"/>
</dbReference>
<dbReference type="OrthoDB" id="9781904at2"/>
<dbReference type="PRINTS" id="PR00344">
    <property type="entry name" value="BCTRLSENSOR"/>
</dbReference>
<keyword evidence="21" id="KW-1185">Reference proteome</keyword>
<comment type="subcellular location">
    <subcellularLocation>
        <location evidence="3">Cytoplasm</location>
    </subcellularLocation>
</comment>
<keyword evidence="18" id="KW-0175">Coiled coil</keyword>
<dbReference type="InterPro" id="IPR050482">
    <property type="entry name" value="Sensor_HK_TwoCompSys"/>
</dbReference>
<dbReference type="Pfam" id="PF02518">
    <property type="entry name" value="HATPase_c"/>
    <property type="match status" value="1"/>
</dbReference>
<reference evidence="20 21" key="1">
    <citation type="submission" date="2018-09" db="EMBL/GenBank/DDBJ databases">
        <title>Paenibacillus aracenensis nov. sp. isolated from a cave in southern Spain.</title>
        <authorList>
            <person name="Jurado V."/>
            <person name="Gutierrez-Patricio S."/>
            <person name="Gonzalez-Pimentel J.L."/>
            <person name="Miller A.Z."/>
            <person name="Laiz L."/>
            <person name="Saiz-Jimenez C."/>
        </authorList>
    </citation>
    <scope>NUCLEOTIDE SEQUENCE [LARGE SCALE GENOMIC DNA]</scope>
    <source>
        <strain evidence="20 21">DSM 22867</strain>
    </source>
</reference>
<dbReference type="PANTHER" id="PTHR24421:SF55">
    <property type="entry name" value="SENSOR HISTIDINE KINASE YDFH"/>
    <property type="match status" value="1"/>
</dbReference>
<keyword evidence="12" id="KW-0067">ATP-binding</keyword>
<evidence type="ECO:0000256" key="1">
    <source>
        <dbReference type="ARBA" id="ARBA00000085"/>
    </source>
</evidence>
<dbReference type="GO" id="GO:0005737">
    <property type="term" value="C:cytoplasm"/>
    <property type="evidence" value="ECO:0007669"/>
    <property type="project" value="UniProtKB-SubCell"/>
</dbReference>
<dbReference type="InterPro" id="IPR004358">
    <property type="entry name" value="Sig_transdc_His_kin-like_C"/>
</dbReference>
<protein>
    <recommendedName>
        <fullName evidence="5">Oxygen sensor histidine kinase NreB</fullName>
        <ecNumber evidence="4">2.7.13.3</ecNumber>
    </recommendedName>
    <alternativeName>
        <fullName evidence="17">Nitrogen regulation protein B</fullName>
    </alternativeName>
</protein>
<evidence type="ECO:0000256" key="13">
    <source>
        <dbReference type="ARBA" id="ARBA00023004"/>
    </source>
</evidence>
<comment type="caution">
    <text evidence="20">The sequence shown here is derived from an EMBL/GenBank/DDBJ whole genome shotgun (WGS) entry which is preliminary data.</text>
</comment>
<dbReference type="Gene3D" id="1.20.5.1930">
    <property type="match status" value="1"/>
</dbReference>
<evidence type="ECO:0000256" key="3">
    <source>
        <dbReference type="ARBA" id="ARBA00004496"/>
    </source>
</evidence>
<dbReference type="EMBL" id="QXQA01000012">
    <property type="protein sequence ID" value="RIX51073.1"/>
    <property type="molecule type" value="Genomic_DNA"/>
</dbReference>
<dbReference type="GO" id="GO:0000155">
    <property type="term" value="F:phosphorelay sensor kinase activity"/>
    <property type="evidence" value="ECO:0007669"/>
    <property type="project" value="InterPro"/>
</dbReference>
<evidence type="ECO:0000256" key="12">
    <source>
        <dbReference type="ARBA" id="ARBA00022840"/>
    </source>
</evidence>
<dbReference type="Pfam" id="PF05384">
    <property type="entry name" value="DegS"/>
    <property type="match status" value="1"/>
</dbReference>
<evidence type="ECO:0000313" key="20">
    <source>
        <dbReference type="EMBL" id="RIX51073.1"/>
    </source>
</evidence>
<evidence type="ECO:0000259" key="19">
    <source>
        <dbReference type="PROSITE" id="PS50109"/>
    </source>
</evidence>
<accession>A0A3A1UXN0</accession>
<dbReference type="PIRSF" id="PIRSF003169">
    <property type="entry name" value="STHK_DegS"/>
    <property type="match status" value="1"/>
</dbReference>
<keyword evidence="9" id="KW-0479">Metal-binding</keyword>
<gene>
    <name evidence="20" type="ORF">D3P08_18525</name>
</gene>
<keyword evidence="7" id="KW-0963">Cytoplasm</keyword>
<dbReference type="PROSITE" id="PS50109">
    <property type="entry name" value="HIS_KIN"/>
    <property type="match status" value="1"/>
</dbReference>
<dbReference type="GO" id="GO:0051539">
    <property type="term" value="F:4 iron, 4 sulfur cluster binding"/>
    <property type="evidence" value="ECO:0007669"/>
    <property type="project" value="UniProtKB-KW"/>
</dbReference>
<evidence type="ECO:0000256" key="18">
    <source>
        <dbReference type="SAM" id="Coils"/>
    </source>
</evidence>
<dbReference type="EC" id="2.7.13.3" evidence="4"/>
<keyword evidence="14" id="KW-0902">Two-component regulatory system</keyword>
<feature type="coiled-coil region" evidence="18">
    <location>
        <begin position="45"/>
        <end position="93"/>
    </location>
</feature>
<evidence type="ECO:0000256" key="8">
    <source>
        <dbReference type="ARBA" id="ARBA00022679"/>
    </source>
</evidence>
<keyword evidence="13" id="KW-0408">Iron</keyword>
<keyword evidence="11 20" id="KW-0418">Kinase</keyword>
<dbReference type="CDD" id="cd16917">
    <property type="entry name" value="HATPase_UhpB-NarQ-NarX-like"/>
    <property type="match status" value="1"/>
</dbReference>
<evidence type="ECO:0000256" key="17">
    <source>
        <dbReference type="ARBA" id="ARBA00030800"/>
    </source>
</evidence>
<dbReference type="InterPro" id="IPR036890">
    <property type="entry name" value="HATPase_C_sf"/>
</dbReference>
<evidence type="ECO:0000256" key="15">
    <source>
        <dbReference type="ARBA" id="ARBA00023014"/>
    </source>
</evidence>
<evidence type="ECO:0000256" key="4">
    <source>
        <dbReference type="ARBA" id="ARBA00012438"/>
    </source>
</evidence>
<evidence type="ECO:0000256" key="5">
    <source>
        <dbReference type="ARBA" id="ARBA00017322"/>
    </source>
</evidence>
<evidence type="ECO:0000256" key="6">
    <source>
        <dbReference type="ARBA" id="ARBA00022485"/>
    </source>
</evidence>
<dbReference type="PANTHER" id="PTHR24421">
    <property type="entry name" value="NITRATE/NITRITE SENSOR PROTEIN NARX-RELATED"/>
    <property type="match status" value="1"/>
</dbReference>
<comment type="function">
    <text evidence="16">Member of the two-component regulatory system NreB/NreC involved in the control of dissimilatory nitrate/nitrite reduction in response to oxygen. NreB functions as a direct oxygen sensor histidine kinase which is autophosphorylated, in the absence of oxygen, probably at the conserved histidine residue, and transfers its phosphate group probably to a conserved aspartate residue of NreC. NreB/NreC activates the expression of the nitrate (narGHJI) and nitrite (nir) reductase operons, as well as the putative nitrate transporter gene narT.</text>
</comment>
<dbReference type="InterPro" id="IPR011712">
    <property type="entry name" value="Sig_transdc_His_kin_sub3_dim/P"/>
</dbReference>
<sequence length="410" mass="47418">MIVGNILLRWECRTVVDHLTVDINRVISNAIHAMEDSKYQIYEICESARTELESLELELEQVIEETVRTIDKVDQLEQDYRRARVRLTEVSRDFVRYKEEDIKQAYEKATQIQLDLMMYREKETYLKSRRDDLQKRVRNVEKSIERAEMVGSQINVVLEYLSGDLNQVTRIIESAKTRQLLGLKIILAQEEERKRIAREIHDGPAQSLANIVLRTEIAERMLMKQQFELVQDELIDLKGQVRSGLEEIRKIIFNLRPMALDDLGLVPALRKFTQDFEEKSKVHTSFEMTGREIRLPSAMEAAIYRMVQEAFSNVHKHANASHVSLDIHYTPQLITLTIQDNGVGFLVEAAEQPSSRNSHFGLVGMKERVELIEGRMIIDSKPGQGTKIVIEIPMSADQRKENETNEPDNG</sequence>
<feature type="domain" description="Histidine kinase" evidence="19">
    <location>
        <begin position="199"/>
        <end position="396"/>
    </location>
</feature>
<evidence type="ECO:0000256" key="9">
    <source>
        <dbReference type="ARBA" id="ARBA00022723"/>
    </source>
</evidence>
<proteinExistence type="predicted"/>
<keyword evidence="15" id="KW-0411">Iron-sulfur</keyword>
<keyword evidence="8" id="KW-0808">Transferase</keyword>
<comment type="catalytic activity">
    <reaction evidence="1">
        <text>ATP + protein L-histidine = ADP + protein N-phospho-L-histidine.</text>
        <dbReference type="EC" id="2.7.13.3"/>
    </reaction>
</comment>
<evidence type="ECO:0000256" key="10">
    <source>
        <dbReference type="ARBA" id="ARBA00022741"/>
    </source>
</evidence>
<evidence type="ECO:0000256" key="16">
    <source>
        <dbReference type="ARBA" id="ARBA00024827"/>
    </source>
</evidence>
<evidence type="ECO:0000256" key="2">
    <source>
        <dbReference type="ARBA" id="ARBA00001966"/>
    </source>
</evidence>
<evidence type="ECO:0000256" key="7">
    <source>
        <dbReference type="ARBA" id="ARBA00022490"/>
    </source>
</evidence>
<dbReference type="GO" id="GO:0016020">
    <property type="term" value="C:membrane"/>
    <property type="evidence" value="ECO:0007669"/>
    <property type="project" value="InterPro"/>
</dbReference>